<proteinExistence type="predicted"/>
<keyword evidence="2" id="KW-0255">Endonuclease</keyword>
<dbReference type="InterPro" id="IPR015109">
    <property type="entry name" value="Restrct_endonuc_II_EcoRII_C"/>
</dbReference>
<gene>
    <name evidence="2" type="ORF">RAE19_09510</name>
</gene>
<dbReference type="RefSeq" id="WP_313874656.1">
    <property type="nucleotide sequence ID" value="NZ_JAVBIK010000001.1"/>
</dbReference>
<dbReference type="InterPro" id="IPR011335">
    <property type="entry name" value="Restrct_endonuc-II-like"/>
</dbReference>
<feature type="domain" description="Restriction endonuclease type II EcoRII C-terminal" evidence="1">
    <location>
        <begin position="227"/>
        <end position="390"/>
    </location>
</feature>
<dbReference type="Gene3D" id="3.40.91.80">
    <property type="match status" value="1"/>
</dbReference>
<dbReference type="SUPFAM" id="SSF52980">
    <property type="entry name" value="Restriction endonuclease-like"/>
    <property type="match status" value="1"/>
</dbReference>
<keyword evidence="2" id="KW-0540">Nuclease</keyword>
<sequence length="399" mass="44588">MTSLSKYFTGTASKYLSKVDATAKSNQHEIGSNKFTAILGDPGSEKRRFNATFLYFNPSTEQLDVCTGEVTYYDTRLNQPHRAAEYRLYYRDNAVTEQMQEGDFCLVGARTTGDLLIAVAPPGSEHERRLRYLFDVKDAKGLWAVGDEVSTAELDLASRGILEALGIEIEDTADELLDRLIAAFGMSFPPTKEFSAFARKSLGVNVSADVDPDLALEEWMKQEERLFRSLEKAIVEVRLEKGFTEVDEFVSFSLSVQNRRKSRVGHALENHLEAVFKAHLVPYERGAKTEGNSKPDFLFPSSAAYRDPASVSPPLQMLAAKSTCKDRWRQVLAEAAKIPRKHLFTLETAISENQTDEMNAHSIQLVVPPSVARTYTSNQQATLMNLRQFLVVANPGKSK</sequence>
<protein>
    <submittedName>
        <fullName evidence="2">Type II restriction endonuclease</fullName>
    </submittedName>
</protein>
<dbReference type="Pfam" id="PF09019">
    <property type="entry name" value="EcoRII-C"/>
    <property type="match status" value="1"/>
</dbReference>
<dbReference type="Proteomes" id="UP001321700">
    <property type="component" value="Unassembled WGS sequence"/>
</dbReference>
<reference evidence="2 3" key="1">
    <citation type="submission" date="2023-08" db="EMBL/GenBank/DDBJ databases">
        <title>Rhodoferax potami sp. nov. and Rhodoferax mekongensis sp. nov., isolated from the Mekong River in Thailand.</title>
        <authorList>
            <person name="Kitikhun S."/>
            <person name="Charoenyingcharoen P."/>
            <person name="Siriarchawattana P."/>
            <person name="Likhitrattanapisal S."/>
            <person name="Nilsakha T."/>
            <person name="Chanpet A."/>
            <person name="Rattanawaree P."/>
            <person name="Ingsriswang S."/>
        </authorList>
    </citation>
    <scope>NUCLEOTIDE SEQUENCE [LARGE SCALE GENOMIC DNA]</scope>
    <source>
        <strain evidence="2 3">TBRC 17660</strain>
    </source>
</reference>
<name>A0ABU3KMD2_9BURK</name>
<keyword evidence="2" id="KW-0378">Hydrolase</keyword>
<organism evidence="2 3">
    <name type="scientific">Rhodoferax potami</name>
    <dbReference type="NCBI Taxonomy" id="3068338"/>
    <lineage>
        <taxon>Bacteria</taxon>
        <taxon>Pseudomonadati</taxon>
        <taxon>Pseudomonadota</taxon>
        <taxon>Betaproteobacteria</taxon>
        <taxon>Burkholderiales</taxon>
        <taxon>Comamonadaceae</taxon>
        <taxon>Rhodoferax</taxon>
    </lineage>
</organism>
<dbReference type="GO" id="GO:0004519">
    <property type="term" value="F:endonuclease activity"/>
    <property type="evidence" value="ECO:0007669"/>
    <property type="project" value="UniProtKB-KW"/>
</dbReference>
<evidence type="ECO:0000313" key="2">
    <source>
        <dbReference type="EMBL" id="MDT7518944.1"/>
    </source>
</evidence>
<dbReference type="EMBL" id="JAVBIK010000001">
    <property type="protein sequence ID" value="MDT7518944.1"/>
    <property type="molecule type" value="Genomic_DNA"/>
</dbReference>
<accession>A0ABU3KMD2</accession>
<comment type="caution">
    <text evidence="2">The sequence shown here is derived from an EMBL/GenBank/DDBJ whole genome shotgun (WGS) entry which is preliminary data.</text>
</comment>
<dbReference type="InterPro" id="IPR038365">
    <property type="entry name" value="EcoRII_C_sf"/>
</dbReference>
<evidence type="ECO:0000313" key="3">
    <source>
        <dbReference type="Proteomes" id="UP001321700"/>
    </source>
</evidence>
<evidence type="ECO:0000259" key="1">
    <source>
        <dbReference type="Pfam" id="PF09019"/>
    </source>
</evidence>
<keyword evidence="3" id="KW-1185">Reference proteome</keyword>